<dbReference type="Proteomes" id="UP001500582">
    <property type="component" value="Unassembled WGS sequence"/>
</dbReference>
<dbReference type="EMBL" id="BAABFT010000015">
    <property type="protein sequence ID" value="GAA4335476.1"/>
    <property type="molecule type" value="Genomic_DNA"/>
</dbReference>
<name>A0ABP8H809_9SPHI</name>
<dbReference type="SUPFAM" id="SSF46785">
    <property type="entry name" value="Winged helix' DNA-binding domain"/>
    <property type="match status" value="1"/>
</dbReference>
<dbReference type="InterPro" id="IPR013196">
    <property type="entry name" value="HTH_11"/>
</dbReference>
<dbReference type="Gene3D" id="1.10.10.10">
    <property type="entry name" value="Winged helix-like DNA-binding domain superfamily/Winged helix DNA-binding domain"/>
    <property type="match status" value="1"/>
</dbReference>
<gene>
    <name evidence="2" type="ORF">GCM10023149_43510</name>
</gene>
<accession>A0ABP8H809</accession>
<comment type="caution">
    <text evidence="2">The sequence shown here is derived from an EMBL/GenBank/DDBJ whole genome shotgun (WGS) entry which is preliminary data.</text>
</comment>
<dbReference type="Pfam" id="PF08279">
    <property type="entry name" value="HTH_11"/>
    <property type="match status" value="1"/>
</dbReference>
<evidence type="ECO:0000313" key="3">
    <source>
        <dbReference type="Proteomes" id="UP001500582"/>
    </source>
</evidence>
<proteinExistence type="predicted"/>
<evidence type="ECO:0000313" key="2">
    <source>
        <dbReference type="EMBL" id="GAA4335476.1"/>
    </source>
</evidence>
<feature type="domain" description="Helix-turn-helix type 11" evidence="1">
    <location>
        <begin position="11"/>
        <end position="54"/>
    </location>
</feature>
<evidence type="ECO:0000259" key="1">
    <source>
        <dbReference type="Pfam" id="PF08279"/>
    </source>
</evidence>
<dbReference type="InterPro" id="IPR036390">
    <property type="entry name" value="WH_DNA-bd_sf"/>
</dbReference>
<organism evidence="2 3">
    <name type="scientific">Mucilaginibacter gynuensis</name>
    <dbReference type="NCBI Taxonomy" id="1302236"/>
    <lineage>
        <taxon>Bacteria</taxon>
        <taxon>Pseudomonadati</taxon>
        <taxon>Bacteroidota</taxon>
        <taxon>Sphingobacteriia</taxon>
        <taxon>Sphingobacteriales</taxon>
        <taxon>Sphingobacteriaceae</taxon>
        <taxon>Mucilaginibacter</taxon>
    </lineage>
</organism>
<sequence length="83" mass="9902">MPKYYFDRLEYLSFLIQRKSTGTPEKLAVKLSISERTVYDYVEILRSLGAEIKYNKVKGTYYYVQAGHFDFKFKRENQLSLSK</sequence>
<dbReference type="InterPro" id="IPR036388">
    <property type="entry name" value="WH-like_DNA-bd_sf"/>
</dbReference>
<keyword evidence="3" id="KW-1185">Reference proteome</keyword>
<dbReference type="RefSeq" id="WP_345213294.1">
    <property type="nucleotide sequence ID" value="NZ_BAABFT010000015.1"/>
</dbReference>
<protein>
    <recommendedName>
        <fullName evidence="1">Helix-turn-helix type 11 domain-containing protein</fullName>
    </recommendedName>
</protein>
<reference evidence="3" key="1">
    <citation type="journal article" date="2019" name="Int. J. Syst. Evol. Microbiol.">
        <title>The Global Catalogue of Microorganisms (GCM) 10K type strain sequencing project: providing services to taxonomists for standard genome sequencing and annotation.</title>
        <authorList>
            <consortium name="The Broad Institute Genomics Platform"/>
            <consortium name="The Broad Institute Genome Sequencing Center for Infectious Disease"/>
            <person name="Wu L."/>
            <person name="Ma J."/>
        </authorList>
    </citation>
    <scope>NUCLEOTIDE SEQUENCE [LARGE SCALE GENOMIC DNA]</scope>
    <source>
        <strain evidence="3">JCM 17705</strain>
    </source>
</reference>